<accession>A0AAD6S9I6</accession>
<dbReference type="AlphaFoldDB" id="A0AAD6S9I6"/>
<proteinExistence type="predicted"/>
<gene>
    <name evidence="3" type="ORF">C8F04DRAFT_1304428</name>
</gene>
<organism evidence="3 4">
    <name type="scientific">Mycena alexandri</name>
    <dbReference type="NCBI Taxonomy" id="1745969"/>
    <lineage>
        <taxon>Eukaryota</taxon>
        <taxon>Fungi</taxon>
        <taxon>Dikarya</taxon>
        <taxon>Basidiomycota</taxon>
        <taxon>Agaricomycotina</taxon>
        <taxon>Agaricomycetes</taxon>
        <taxon>Agaricomycetidae</taxon>
        <taxon>Agaricales</taxon>
        <taxon>Marasmiineae</taxon>
        <taxon>Mycenaceae</taxon>
        <taxon>Mycena</taxon>
    </lineage>
</organism>
<feature type="chain" id="PRO_5041934514" evidence="2">
    <location>
        <begin position="21"/>
        <end position="278"/>
    </location>
</feature>
<evidence type="ECO:0000256" key="2">
    <source>
        <dbReference type="SAM" id="SignalP"/>
    </source>
</evidence>
<protein>
    <submittedName>
        <fullName evidence="3">Uncharacterized protein</fullName>
    </submittedName>
</protein>
<feature type="signal peptide" evidence="2">
    <location>
        <begin position="1"/>
        <end position="20"/>
    </location>
</feature>
<sequence length="278" mass="26005">MTYTRLAILSTLLAASSVSAVRCSLTSGAITLLWGTTTDTLATATPLGFDTTAVDANGNGILATLDSISTRALTAYSCDGGAGGASGAGNGNTGGQGGGNAGTGGGGNTGGGGGSTGGGGGSTGGGAAGGQGGGLGGGASGGGGMPSSGTGTSSSSGTINVFGALADPTTNLCLTASGFGIGNITVSQETCITPLNNGTIPHASQAFQWTITNGTSTVYSLVFIGDQHMSAVGLGTATNYVPSLVGSGADEYVALDFLGGGLLPAEAGSTEGLLINIS</sequence>
<evidence type="ECO:0000313" key="3">
    <source>
        <dbReference type="EMBL" id="KAJ7023749.1"/>
    </source>
</evidence>
<evidence type="ECO:0000313" key="4">
    <source>
        <dbReference type="Proteomes" id="UP001218188"/>
    </source>
</evidence>
<feature type="compositionally biased region" description="Gly residues" evidence="1">
    <location>
        <begin position="109"/>
        <end position="146"/>
    </location>
</feature>
<keyword evidence="4" id="KW-1185">Reference proteome</keyword>
<feature type="region of interest" description="Disordered" evidence="1">
    <location>
        <begin position="109"/>
        <end position="154"/>
    </location>
</feature>
<dbReference type="EMBL" id="JARJCM010000183">
    <property type="protein sequence ID" value="KAJ7023749.1"/>
    <property type="molecule type" value="Genomic_DNA"/>
</dbReference>
<name>A0AAD6S9I6_9AGAR</name>
<reference evidence="3" key="1">
    <citation type="submission" date="2023-03" db="EMBL/GenBank/DDBJ databases">
        <title>Massive genome expansion in bonnet fungi (Mycena s.s.) driven by repeated elements and novel gene families across ecological guilds.</title>
        <authorList>
            <consortium name="Lawrence Berkeley National Laboratory"/>
            <person name="Harder C.B."/>
            <person name="Miyauchi S."/>
            <person name="Viragh M."/>
            <person name="Kuo A."/>
            <person name="Thoen E."/>
            <person name="Andreopoulos B."/>
            <person name="Lu D."/>
            <person name="Skrede I."/>
            <person name="Drula E."/>
            <person name="Henrissat B."/>
            <person name="Morin E."/>
            <person name="Kohler A."/>
            <person name="Barry K."/>
            <person name="LaButti K."/>
            <person name="Morin E."/>
            <person name="Salamov A."/>
            <person name="Lipzen A."/>
            <person name="Mereny Z."/>
            <person name="Hegedus B."/>
            <person name="Baldrian P."/>
            <person name="Stursova M."/>
            <person name="Weitz H."/>
            <person name="Taylor A."/>
            <person name="Grigoriev I.V."/>
            <person name="Nagy L.G."/>
            <person name="Martin F."/>
            <person name="Kauserud H."/>
        </authorList>
    </citation>
    <scope>NUCLEOTIDE SEQUENCE</scope>
    <source>
        <strain evidence="3">CBHHK200</strain>
    </source>
</reference>
<keyword evidence="2" id="KW-0732">Signal</keyword>
<comment type="caution">
    <text evidence="3">The sequence shown here is derived from an EMBL/GenBank/DDBJ whole genome shotgun (WGS) entry which is preliminary data.</text>
</comment>
<dbReference type="Proteomes" id="UP001218188">
    <property type="component" value="Unassembled WGS sequence"/>
</dbReference>
<evidence type="ECO:0000256" key="1">
    <source>
        <dbReference type="SAM" id="MobiDB-lite"/>
    </source>
</evidence>